<protein>
    <submittedName>
        <fullName evidence="1">Uncharacterized protein</fullName>
    </submittedName>
</protein>
<evidence type="ECO:0000313" key="2">
    <source>
        <dbReference type="Proteomes" id="UP000077177"/>
    </source>
</evidence>
<gene>
    <name evidence="1" type="ORF">SY85_23140</name>
</gene>
<dbReference type="KEGG" id="fla:SY85_23140"/>
<dbReference type="Proteomes" id="UP000077177">
    <property type="component" value="Chromosome"/>
</dbReference>
<organism evidence="1 2">
    <name type="scientific">Flavisolibacter tropicus</name>
    <dbReference type="NCBI Taxonomy" id="1492898"/>
    <lineage>
        <taxon>Bacteria</taxon>
        <taxon>Pseudomonadati</taxon>
        <taxon>Bacteroidota</taxon>
        <taxon>Chitinophagia</taxon>
        <taxon>Chitinophagales</taxon>
        <taxon>Chitinophagaceae</taxon>
        <taxon>Flavisolibacter</taxon>
    </lineage>
</organism>
<proteinExistence type="predicted"/>
<evidence type="ECO:0000313" key="1">
    <source>
        <dbReference type="EMBL" id="ANE52939.1"/>
    </source>
</evidence>
<dbReference type="EMBL" id="CP011390">
    <property type="protein sequence ID" value="ANE52939.1"/>
    <property type="molecule type" value="Genomic_DNA"/>
</dbReference>
<accession>A0A172U0Q3</accession>
<name>A0A172U0Q3_9BACT</name>
<reference evidence="1 2" key="2">
    <citation type="journal article" date="2016" name="Int. J. Syst. Evol. Microbiol.">
        <title>Flavisolibacter tropicus sp. nov., isolated from tropical soil.</title>
        <authorList>
            <person name="Lee J.J."/>
            <person name="Kang M.S."/>
            <person name="Kim G.S."/>
            <person name="Lee C.S."/>
            <person name="Lim S."/>
            <person name="Lee J."/>
            <person name="Roh S.H."/>
            <person name="Kang H."/>
            <person name="Ha J.M."/>
            <person name="Bae S."/>
            <person name="Jung H.Y."/>
            <person name="Kim M.K."/>
        </authorList>
    </citation>
    <scope>NUCLEOTIDE SEQUENCE [LARGE SCALE GENOMIC DNA]</scope>
    <source>
        <strain evidence="1 2">LCS9</strain>
    </source>
</reference>
<dbReference type="AlphaFoldDB" id="A0A172U0Q3"/>
<keyword evidence="2" id="KW-1185">Reference proteome</keyword>
<sequence>MKPTLLWNRSNIWKWPILRNLLGKFMGAPISSGVNVCSIRLQITIKEVGNKLSASPIFNRNYKKDFTVNVAAFI</sequence>
<reference evidence="2" key="1">
    <citation type="submission" date="2015-01" db="EMBL/GenBank/DDBJ databases">
        <title>Flavisolibacter sp./LCS9/ whole genome sequencing.</title>
        <authorList>
            <person name="Kim M.K."/>
            <person name="Srinivasan S."/>
            <person name="Lee J.-J."/>
        </authorList>
    </citation>
    <scope>NUCLEOTIDE SEQUENCE [LARGE SCALE GENOMIC DNA]</scope>
    <source>
        <strain evidence="2">LCS9</strain>
    </source>
</reference>